<dbReference type="Gene3D" id="1.25.40.10">
    <property type="entry name" value="Tetratricopeptide repeat domain"/>
    <property type="match status" value="2"/>
</dbReference>
<evidence type="ECO:0000256" key="1">
    <source>
        <dbReference type="ARBA" id="ARBA00022737"/>
    </source>
</evidence>
<accession>A0AAD4TEB9</accession>
<evidence type="ECO:0000256" key="3">
    <source>
        <dbReference type="SAM" id="MobiDB-lite"/>
    </source>
</evidence>
<keyword evidence="5" id="KW-1185">Reference proteome</keyword>
<dbReference type="InterPro" id="IPR044605">
    <property type="entry name" value="At1g26460-like"/>
</dbReference>
<keyword evidence="1" id="KW-0677">Repeat</keyword>
<sequence length="639" mass="70831">MAPFSILTKSTTFIKTLNPNSFRTISTFKYLCQEPQIAEPLVPSSSSPTPLPPNPSSGSPLYQQDNWRTANSKPNPGLFGPSLPVLGTLQGGPSAKLQAYSQTLDGTQLLDVFAEWITSQRWKDMIQLFEFWVQCLDSDGKFNKPDVNLYNHYLRANLMANASPGDLLDLVAKMDDYKVLPNTASFNIVLTAMHQAREAKAADKLLQRMLQTGEESMPDDESYKLVTEMLFSVNQTDDALKYIDMTLSSGNMVSPNVFTECVRSCVRLGRLDTLASIIERCKKMDQNKALCPQWDMCNLIVDAALQEDNSKLAFYGLEFLARWVTRGEAARPPVYLSVDEGLVMPALGTASRTFDRTLIDASWAVLRRSLRNNRAPSAESYLGKISAYSSLGNLQRAFATLHEFESVYGGDSNTEAAENLFSPFTSLSPLVMACSKGGFETLDSVYFQLENLSRAERPYKSVAALNCVILGCANIWDLDRAYQTFESISGSFGLTPDIHSYNALMCAFGKLKKTPEASSVFEHLIGLGVKPNATSYTMLANAHLINRDPKAAVSVVDEMVNAGLVPSKQLLKDIRRRCVREFDNESNDQVEAFAKKFGIRMGPESRQNMLFNLSYSSNFTQGRDGPMKGLPEVLVRPSV</sequence>
<proteinExistence type="predicted"/>
<evidence type="ECO:0000256" key="2">
    <source>
        <dbReference type="PROSITE-ProRule" id="PRU00708"/>
    </source>
</evidence>
<dbReference type="PROSITE" id="PS51375">
    <property type="entry name" value="PPR"/>
    <property type="match status" value="2"/>
</dbReference>
<name>A0AAD4TEB9_9MAGN</name>
<dbReference type="Pfam" id="PF13041">
    <property type="entry name" value="PPR_2"/>
    <property type="match status" value="1"/>
</dbReference>
<evidence type="ECO:0000313" key="4">
    <source>
        <dbReference type="EMBL" id="KAI3953748.1"/>
    </source>
</evidence>
<dbReference type="Proteomes" id="UP001202328">
    <property type="component" value="Unassembled WGS sequence"/>
</dbReference>
<dbReference type="PANTHER" id="PTHR47205:SF1">
    <property type="entry name" value="OS07G0599000 PROTEIN"/>
    <property type="match status" value="1"/>
</dbReference>
<dbReference type="AlphaFoldDB" id="A0AAD4TEB9"/>
<dbReference type="EMBL" id="JAJJMB010002020">
    <property type="protein sequence ID" value="KAI3953748.1"/>
    <property type="molecule type" value="Genomic_DNA"/>
</dbReference>
<dbReference type="InterPro" id="IPR002885">
    <property type="entry name" value="PPR_rpt"/>
</dbReference>
<gene>
    <name evidence="4" type="ORF">MKW98_017572</name>
</gene>
<feature type="region of interest" description="Disordered" evidence="3">
    <location>
        <begin position="41"/>
        <end position="67"/>
    </location>
</feature>
<reference evidence="4" key="1">
    <citation type="submission" date="2022-04" db="EMBL/GenBank/DDBJ databases">
        <title>A functionally conserved STORR gene fusion in Papaver species that diverged 16.8 million years ago.</title>
        <authorList>
            <person name="Catania T."/>
        </authorList>
    </citation>
    <scope>NUCLEOTIDE SEQUENCE</scope>
    <source>
        <strain evidence="4">S-188037</strain>
    </source>
</reference>
<protein>
    <recommendedName>
        <fullName evidence="6">Pentatricopeptide repeat-containing protein</fullName>
    </recommendedName>
</protein>
<evidence type="ECO:0008006" key="6">
    <source>
        <dbReference type="Google" id="ProtNLM"/>
    </source>
</evidence>
<feature type="repeat" description="PPR" evidence="2">
    <location>
        <begin position="532"/>
        <end position="566"/>
    </location>
</feature>
<comment type="caution">
    <text evidence="4">The sequence shown here is derived from an EMBL/GenBank/DDBJ whole genome shotgun (WGS) entry which is preliminary data.</text>
</comment>
<dbReference type="PANTHER" id="PTHR47205">
    <property type="entry name" value="OS07G0599000 PROTEIN"/>
    <property type="match status" value="1"/>
</dbReference>
<evidence type="ECO:0000313" key="5">
    <source>
        <dbReference type="Proteomes" id="UP001202328"/>
    </source>
</evidence>
<dbReference type="InterPro" id="IPR011990">
    <property type="entry name" value="TPR-like_helical_dom_sf"/>
</dbReference>
<organism evidence="4 5">
    <name type="scientific">Papaver atlanticum</name>
    <dbReference type="NCBI Taxonomy" id="357466"/>
    <lineage>
        <taxon>Eukaryota</taxon>
        <taxon>Viridiplantae</taxon>
        <taxon>Streptophyta</taxon>
        <taxon>Embryophyta</taxon>
        <taxon>Tracheophyta</taxon>
        <taxon>Spermatophyta</taxon>
        <taxon>Magnoliopsida</taxon>
        <taxon>Ranunculales</taxon>
        <taxon>Papaveraceae</taxon>
        <taxon>Papaveroideae</taxon>
        <taxon>Papaver</taxon>
    </lineage>
</organism>
<dbReference type="NCBIfam" id="TIGR00756">
    <property type="entry name" value="PPR"/>
    <property type="match status" value="2"/>
</dbReference>
<feature type="repeat" description="PPR" evidence="2">
    <location>
        <begin position="497"/>
        <end position="531"/>
    </location>
</feature>